<protein>
    <submittedName>
        <fullName evidence="1">LamG-like jellyroll fold domain-containing protein</fullName>
    </submittedName>
</protein>
<evidence type="ECO:0000313" key="1">
    <source>
        <dbReference type="EMBL" id="MFA9479512.1"/>
    </source>
</evidence>
<dbReference type="Pfam" id="PF13385">
    <property type="entry name" value="Laminin_G_3"/>
    <property type="match status" value="1"/>
</dbReference>
<dbReference type="EMBL" id="JBGUBD010000009">
    <property type="protein sequence ID" value="MFA9479512.1"/>
    <property type="molecule type" value="Genomic_DNA"/>
</dbReference>
<dbReference type="RefSeq" id="WP_425346431.1">
    <property type="nucleotide sequence ID" value="NZ_JBGUBD010000009.1"/>
</dbReference>
<proteinExistence type="predicted"/>
<name>A0ABV4U898_9BACT</name>
<dbReference type="InterPro" id="IPR013320">
    <property type="entry name" value="ConA-like_dom_sf"/>
</dbReference>
<gene>
    <name evidence="1" type="ORF">ACERK3_14580</name>
</gene>
<organism evidence="1 2">
    <name type="scientific">Natronomicrosphaera hydrolytica</name>
    <dbReference type="NCBI Taxonomy" id="3242702"/>
    <lineage>
        <taxon>Bacteria</taxon>
        <taxon>Pseudomonadati</taxon>
        <taxon>Planctomycetota</taxon>
        <taxon>Phycisphaerae</taxon>
        <taxon>Phycisphaerales</taxon>
        <taxon>Phycisphaeraceae</taxon>
        <taxon>Natronomicrosphaera</taxon>
    </lineage>
</organism>
<reference evidence="1 2" key="1">
    <citation type="submission" date="2024-08" db="EMBL/GenBank/DDBJ databases">
        <title>Whole-genome sequencing of halo(alkali)philic microorganisms from hypersaline lakes.</title>
        <authorList>
            <person name="Sorokin D.Y."/>
            <person name="Merkel A.Y."/>
            <person name="Messina E."/>
            <person name="Yakimov M."/>
        </authorList>
    </citation>
    <scope>NUCLEOTIDE SEQUENCE [LARGE SCALE GENOMIC DNA]</scope>
    <source>
        <strain evidence="1 2">AB-hyl4</strain>
    </source>
</reference>
<dbReference type="SUPFAM" id="SSF49899">
    <property type="entry name" value="Concanavalin A-like lectins/glucanases"/>
    <property type="match status" value="1"/>
</dbReference>
<keyword evidence="2" id="KW-1185">Reference proteome</keyword>
<comment type="caution">
    <text evidence="1">The sequence shown here is derived from an EMBL/GenBank/DDBJ whole genome shotgun (WGS) entry which is preliminary data.</text>
</comment>
<evidence type="ECO:0000313" key="2">
    <source>
        <dbReference type="Proteomes" id="UP001575105"/>
    </source>
</evidence>
<dbReference type="Proteomes" id="UP001575105">
    <property type="component" value="Unassembled WGS sequence"/>
</dbReference>
<dbReference type="Gene3D" id="2.60.120.200">
    <property type="match status" value="1"/>
</dbReference>
<sequence length="115" mass="12512">MRFGSSADGVSSTNQNSTFATEDTLEAGKDYCVAAVYNSGTVTFWVQYLTDDGELVSSEVSGFDTSLYDADSTFLIGNWNNGSASSWEGLIDEVRLSNTALRTRTNSWLCPNRPV</sequence>
<accession>A0ABV4U898</accession>